<protein>
    <recommendedName>
        <fullName evidence="4">Secreted protein</fullName>
    </recommendedName>
</protein>
<organism evidence="2 3">
    <name type="scientific">Cucurbitaria berberidis CBS 394.84</name>
    <dbReference type="NCBI Taxonomy" id="1168544"/>
    <lineage>
        <taxon>Eukaryota</taxon>
        <taxon>Fungi</taxon>
        <taxon>Dikarya</taxon>
        <taxon>Ascomycota</taxon>
        <taxon>Pezizomycotina</taxon>
        <taxon>Dothideomycetes</taxon>
        <taxon>Pleosporomycetidae</taxon>
        <taxon>Pleosporales</taxon>
        <taxon>Pleosporineae</taxon>
        <taxon>Cucurbitariaceae</taxon>
        <taxon>Cucurbitaria</taxon>
    </lineage>
</organism>
<dbReference type="EMBL" id="ML976616">
    <property type="protein sequence ID" value="KAF1846194.1"/>
    <property type="molecule type" value="Genomic_DNA"/>
</dbReference>
<keyword evidence="3" id="KW-1185">Reference proteome</keyword>
<evidence type="ECO:0008006" key="4">
    <source>
        <dbReference type="Google" id="ProtNLM"/>
    </source>
</evidence>
<dbReference type="GeneID" id="63843877"/>
<dbReference type="AlphaFoldDB" id="A0A9P4GIQ3"/>
<comment type="caution">
    <text evidence="2">The sequence shown here is derived from an EMBL/GenBank/DDBJ whole genome shotgun (WGS) entry which is preliminary data.</text>
</comment>
<proteinExistence type="predicted"/>
<keyword evidence="1" id="KW-0732">Signal</keyword>
<dbReference type="RefSeq" id="XP_040788757.1">
    <property type="nucleotide sequence ID" value="XM_040926625.1"/>
</dbReference>
<evidence type="ECO:0000313" key="3">
    <source>
        <dbReference type="Proteomes" id="UP000800039"/>
    </source>
</evidence>
<evidence type="ECO:0000313" key="2">
    <source>
        <dbReference type="EMBL" id="KAF1846194.1"/>
    </source>
</evidence>
<feature type="signal peptide" evidence="1">
    <location>
        <begin position="1"/>
        <end position="17"/>
    </location>
</feature>
<gene>
    <name evidence="2" type="ORF">K460DRAFT_121223</name>
</gene>
<reference evidence="2" key="1">
    <citation type="submission" date="2020-01" db="EMBL/GenBank/DDBJ databases">
        <authorList>
            <consortium name="DOE Joint Genome Institute"/>
            <person name="Haridas S."/>
            <person name="Albert R."/>
            <person name="Binder M."/>
            <person name="Bloem J."/>
            <person name="Labutti K."/>
            <person name="Salamov A."/>
            <person name="Andreopoulos B."/>
            <person name="Baker S.E."/>
            <person name="Barry K."/>
            <person name="Bills G."/>
            <person name="Bluhm B.H."/>
            <person name="Cannon C."/>
            <person name="Castanera R."/>
            <person name="Culley D.E."/>
            <person name="Daum C."/>
            <person name="Ezra D."/>
            <person name="Gonzalez J.B."/>
            <person name="Henrissat B."/>
            <person name="Kuo A."/>
            <person name="Liang C."/>
            <person name="Lipzen A."/>
            <person name="Lutzoni F."/>
            <person name="Magnuson J."/>
            <person name="Mondo S."/>
            <person name="Nolan M."/>
            <person name="Ohm R."/>
            <person name="Pangilinan J."/>
            <person name="Park H.-J."/>
            <person name="Ramirez L."/>
            <person name="Alfaro M."/>
            <person name="Sun H."/>
            <person name="Tritt A."/>
            <person name="Yoshinaga Y."/>
            <person name="Zwiers L.-H."/>
            <person name="Turgeon B.G."/>
            <person name="Goodwin S.B."/>
            <person name="Spatafora J.W."/>
            <person name="Crous P.W."/>
            <person name="Grigoriev I.V."/>
        </authorList>
    </citation>
    <scope>NUCLEOTIDE SEQUENCE</scope>
    <source>
        <strain evidence="2">CBS 394.84</strain>
    </source>
</reference>
<dbReference type="Proteomes" id="UP000800039">
    <property type="component" value="Unassembled WGS sequence"/>
</dbReference>
<feature type="chain" id="PRO_5040438574" description="Secreted protein" evidence="1">
    <location>
        <begin position="18"/>
        <end position="111"/>
    </location>
</feature>
<name>A0A9P4GIQ3_9PLEO</name>
<sequence>MILVLLSYCLWRPQVGSCDITFSSQFFSLSSLSTSYITPLVPYHHDLRSRFPLSLFHQMTSFNATPPFNSKLCLPVLQAPMACCISCPPCPSYHSSSSPPVFFFLQPHVFS</sequence>
<evidence type="ECO:0000256" key="1">
    <source>
        <dbReference type="SAM" id="SignalP"/>
    </source>
</evidence>
<accession>A0A9P4GIQ3</accession>